<dbReference type="AlphaFoldDB" id="A0A3T0HTH4"/>
<dbReference type="STRING" id="1193713.GCA_001636315_03226"/>
<dbReference type="Gene3D" id="3.40.50.300">
    <property type="entry name" value="P-loop containing nucleotide triphosphate hydrolases"/>
    <property type="match status" value="1"/>
</dbReference>
<sequence>MGLNISQSQSLSPFLLSSVPKSGTHLLHQLLIGMPDVFMDINDESKKFFLSIGMNQRKKLIDHRNRLKKLSANEFGFGHVVFSNQYAALLQELNMKHVFIYRDPRDVLVSLSYFIKDLWVDHPLHFAFNTKYLTTKSRMLVLLRKGKLPFYRGYEPYYRWSNHKNTFSLSYEDLMISKESREQKLRELVNYLWEDSPPIPLNDIINKMEQNIDPKSSYTFRKGKIGNWKDEFDDEMKQIFKKQAGQLLITYGFEKDNNW</sequence>
<dbReference type="InterPro" id="IPR000863">
    <property type="entry name" value="Sulfotransferase_dom"/>
</dbReference>
<dbReference type="KEGG" id="nmk:CHR53_03540"/>
<dbReference type="OrthoDB" id="570215at2"/>
<keyword evidence="5" id="KW-1185">Reference proteome</keyword>
<dbReference type="InterPro" id="IPR027417">
    <property type="entry name" value="P-loop_NTPase"/>
</dbReference>
<evidence type="ECO:0000256" key="1">
    <source>
        <dbReference type="ARBA" id="ARBA00005771"/>
    </source>
</evidence>
<gene>
    <name evidence="4" type="ORF">CHR53_03540</name>
</gene>
<evidence type="ECO:0000313" key="4">
    <source>
        <dbReference type="EMBL" id="AZU60415.1"/>
    </source>
</evidence>
<reference evidence="4 5" key="1">
    <citation type="submission" date="2017-07" db="EMBL/GenBank/DDBJ databases">
        <title>The complete genome sequence of Bacillus mesonae strain H20-5, an efficient strain improving plant abiotic stress resistance.</title>
        <authorList>
            <person name="Kim S.Y."/>
            <person name="Song H."/>
            <person name="Sang M.K."/>
            <person name="Weon H.-Y."/>
            <person name="Song J."/>
        </authorList>
    </citation>
    <scope>NUCLEOTIDE SEQUENCE [LARGE SCALE GENOMIC DNA]</scope>
    <source>
        <strain evidence="4 5">H20-5</strain>
    </source>
</reference>
<evidence type="ECO:0000259" key="3">
    <source>
        <dbReference type="Pfam" id="PF00685"/>
    </source>
</evidence>
<dbReference type="EMBL" id="CP022572">
    <property type="protein sequence ID" value="AZU60415.1"/>
    <property type="molecule type" value="Genomic_DNA"/>
</dbReference>
<name>A0A3T0HTH4_9BACI</name>
<dbReference type="Proteomes" id="UP000282892">
    <property type="component" value="Chromosome"/>
</dbReference>
<comment type="similarity">
    <text evidence="1">Belongs to the sulfotransferase 1 family.</text>
</comment>
<evidence type="ECO:0000313" key="5">
    <source>
        <dbReference type="Proteomes" id="UP000282892"/>
    </source>
</evidence>
<dbReference type="GO" id="GO:0008146">
    <property type="term" value="F:sulfotransferase activity"/>
    <property type="evidence" value="ECO:0007669"/>
    <property type="project" value="InterPro"/>
</dbReference>
<dbReference type="RefSeq" id="WP_084797862.1">
    <property type="nucleotide sequence ID" value="NZ_CP022572.1"/>
</dbReference>
<feature type="domain" description="Sulfotransferase" evidence="3">
    <location>
        <begin position="14"/>
        <end position="246"/>
    </location>
</feature>
<protein>
    <recommendedName>
        <fullName evidence="3">Sulfotransferase domain-containing protein</fullName>
    </recommendedName>
</protein>
<dbReference type="SUPFAM" id="SSF52540">
    <property type="entry name" value="P-loop containing nucleoside triphosphate hydrolases"/>
    <property type="match status" value="1"/>
</dbReference>
<keyword evidence="2" id="KW-0808">Transferase</keyword>
<evidence type="ECO:0000256" key="2">
    <source>
        <dbReference type="ARBA" id="ARBA00022679"/>
    </source>
</evidence>
<proteinExistence type="inferred from homology"/>
<dbReference type="Pfam" id="PF00685">
    <property type="entry name" value="Sulfotransfer_1"/>
    <property type="match status" value="1"/>
</dbReference>
<dbReference type="PANTHER" id="PTHR11783">
    <property type="entry name" value="SULFOTRANSFERASE SULT"/>
    <property type="match status" value="1"/>
</dbReference>
<accession>A0A3T0HTH4</accession>
<organism evidence="4 5">
    <name type="scientific">Neobacillus mesonae</name>
    <dbReference type="NCBI Taxonomy" id="1193713"/>
    <lineage>
        <taxon>Bacteria</taxon>
        <taxon>Bacillati</taxon>
        <taxon>Bacillota</taxon>
        <taxon>Bacilli</taxon>
        <taxon>Bacillales</taxon>
        <taxon>Bacillaceae</taxon>
        <taxon>Neobacillus</taxon>
    </lineage>
</organism>